<feature type="binding site" evidence="4">
    <location>
        <position position="352"/>
    </location>
    <ligand>
        <name>FAD</name>
        <dbReference type="ChEBI" id="CHEBI:57692"/>
    </ligand>
</feature>
<dbReference type="GO" id="GO:0071949">
    <property type="term" value="F:FAD binding"/>
    <property type="evidence" value="ECO:0007669"/>
    <property type="project" value="TreeGrafter"/>
</dbReference>
<evidence type="ECO:0000256" key="5">
    <source>
        <dbReference type="PIRSR" id="PIRSR602081-2"/>
    </source>
</evidence>
<evidence type="ECO:0000256" key="6">
    <source>
        <dbReference type="RuleBase" id="RU004182"/>
    </source>
</evidence>
<feature type="binding site" evidence="4">
    <location>
        <position position="308"/>
    </location>
    <ligand>
        <name>FAD</name>
        <dbReference type="ChEBI" id="CHEBI:57692"/>
    </ligand>
</feature>
<evidence type="ECO:0000256" key="2">
    <source>
        <dbReference type="ARBA" id="ARBA00022827"/>
    </source>
</evidence>
<evidence type="ECO:0000256" key="4">
    <source>
        <dbReference type="PIRSR" id="PIRSR602081-1"/>
    </source>
</evidence>
<dbReference type="SUPFAM" id="SSF48173">
    <property type="entry name" value="Cryptochrome/photolyase FAD-binding domain"/>
    <property type="match status" value="1"/>
</dbReference>
<feature type="binding site" evidence="4">
    <location>
        <begin position="453"/>
        <end position="455"/>
    </location>
    <ligand>
        <name>FAD</name>
        <dbReference type="ChEBI" id="CHEBI:57692"/>
    </ligand>
</feature>
<keyword evidence="9" id="KW-0456">Lyase</keyword>
<organism evidence="9 10">
    <name type="scientific">Streptomyces coryli</name>
    <dbReference type="NCBI Taxonomy" id="1128680"/>
    <lineage>
        <taxon>Bacteria</taxon>
        <taxon>Bacillati</taxon>
        <taxon>Actinomycetota</taxon>
        <taxon>Actinomycetes</taxon>
        <taxon>Kitasatosporales</taxon>
        <taxon>Streptomycetaceae</taxon>
        <taxon>Streptomyces</taxon>
    </lineage>
</organism>
<dbReference type="AlphaFoldDB" id="A0A6G4UER2"/>
<feature type="region of interest" description="Disordered" evidence="7">
    <location>
        <begin position="24"/>
        <end position="63"/>
    </location>
</feature>
<feature type="site" description="Electron transfer via tryptophanyl radical" evidence="5">
    <location>
        <position position="440"/>
    </location>
</feature>
<evidence type="ECO:0000256" key="3">
    <source>
        <dbReference type="ARBA" id="ARBA00022991"/>
    </source>
</evidence>
<dbReference type="Gene3D" id="1.10.579.10">
    <property type="entry name" value="DNA Cyclobutane Dipyrimidine Photolyase, subunit A, domain 3"/>
    <property type="match status" value="1"/>
</dbReference>
<feature type="site" description="Electron transfer via tryptophanyl radical" evidence="5">
    <location>
        <position position="463"/>
    </location>
</feature>
<dbReference type="GO" id="GO:0009416">
    <property type="term" value="P:response to light stimulus"/>
    <property type="evidence" value="ECO:0007669"/>
    <property type="project" value="TreeGrafter"/>
</dbReference>
<dbReference type="Gene3D" id="1.25.40.80">
    <property type="match status" value="1"/>
</dbReference>
<protein>
    <submittedName>
        <fullName evidence="9">Deoxyribodipyrimidine photo-lyase</fullName>
    </submittedName>
</protein>
<dbReference type="GO" id="GO:0006139">
    <property type="term" value="P:nucleobase-containing compound metabolic process"/>
    <property type="evidence" value="ECO:0007669"/>
    <property type="project" value="UniProtKB-ARBA"/>
</dbReference>
<comment type="cofactor">
    <cofactor evidence="4">
        <name>FAD</name>
        <dbReference type="ChEBI" id="CHEBI:57692"/>
    </cofactor>
    <text evidence="4">Binds 1 FAD per subunit.</text>
</comment>
<keyword evidence="10" id="KW-1185">Reference proteome</keyword>
<evidence type="ECO:0000256" key="1">
    <source>
        <dbReference type="ARBA" id="ARBA00022630"/>
    </source>
</evidence>
<dbReference type="PANTHER" id="PTHR11455:SF9">
    <property type="entry name" value="CRYPTOCHROME CIRCADIAN CLOCK 5 ISOFORM X1"/>
    <property type="match status" value="1"/>
</dbReference>
<dbReference type="PROSITE" id="PS00394">
    <property type="entry name" value="DNA_PHOTOLYASES_1_1"/>
    <property type="match status" value="1"/>
</dbReference>
<gene>
    <name evidence="9" type="ORF">G5C51_40305</name>
</gene>
<dbReference type="Pfam" id="PF03441">
    <property type="entry name" value="FAD_binding_7"/>
    <property type="match status" value="1"/>
</dbReference>
<keyword evidence="2 4" id="KW-0274">FAD</keyword>
<proteinExistence type="inferred from homology"/>
<dbReference type="InterPro" id="IPR002081">
    <property type="entry name" value="Cryptochrome/DNA_photolyase_1"/>
</dbReference>
<keyword evidence="1 4" id="KW-0285">Flavoprotein</keyword>
<comment type="similarity">
    <text evidence="6">Belongs to the DNA photolyase family.</text>
</comment>
<accession>A0A6G4UER2</accession>
<dbReference type="GO" id="GO:0006950">
    <property type="term" value="P:response to stress"/>
    <property type="evidence" value="ECO:0007669"/>
    <property type="project" value="UniProtKB-ARBA"/>
</dbReference>
<dbReference type="SUPFAM" id="SSF52425">
    <property type="entry name" value="Cryptochrome/photolyase, N-terminal domain"/>
    <property type="match status" value="1"/>
</dbReference>
<dbReference type="EMBL" id="JAAKZV010000411">
    <property type="protein sequence ID" value="NGN70118.1"/>
    <property type="molecule type" value="Genomic_DNA"/>
</dbReference>
<dbReference type="Pfam" id="PF00875">
    <property type="entry name" value="DNA_photolyase"/>
    <property type="match status" value="1"/>
</dbReference>
<comment type="caution">
    <text evidence="9">The sequence shown here is derived from an EMBL/GenBank/DDBJ whole genome shotgun (WGS) entry which is preliminary data.</text>
</comment>
<keyword evidence="3 6" id="KW-0157">Chromophore</keyword>
<dbReference type="InterPro" id="IPR036134">
    <property type="entry name" value="Crypto/Photolyase_FAD-like_sf"/>
</dbReference>
<name>A0A6G4UER2_9ACTN</name>
<feature type="binding site" evidence="4">
    <location>
        <begin position="320"/>
        <end position="324"/>
    </location>
    <ligand>
        <name>FAD</name>
        <dbReference type="ChEBI" id="CHEBI:57692"/>
    </ligand>
</feature>
<dbReference type="InterPro" id="IPR018394">
    <property type="entry name" value="DNA_photolyase_1_CS_C"/>
</dbReference>
<dbReference type="GO" id="GO:0003904">
    <property type="term" value="F:deoxyribodipyrimidine photo-lyase activity"/>
    <property type="evidence" value="ECO:0007669"/>
    <property type="project" value="TreeGrafter"/>
</dbReference>
<evidence type="ECO:0000313" key="10">
    <source>
        <dbReference type="Proteomes" id="UP000481583"/>
    </source>
</evidence>
<feature type="domain" description="Photolyase/cryptochrome alpha/beta" evidence="8">
    <location>
        <begin position="89"/>
        <end position="218"/>
    </location>
</feature>
<dbReference type="GO" id="GO:0003677">
    <property type="term" value="F:DNA binding"/>
    <property type="evidence" value="ECO:0007669"/>
    <property type="project" value="TreeGrafter"/>
</dbReference>
<dbReference type="PANTHER" id="PTHR11455">
    <property type="entry name" value="CRYPTOCHROME"/>
    <property type="match status" value="1"/>
</dbReference>
<dbReference type="InterPro" id="IPR006050">
    <property type="entry name" value="DNA_photolyase_N"/>
</dbReference>
<dbReference type="InterPro" id="IPR036155">
    <property type="entry name" value="Crypto/Photolyase_N_sf"/>
</dbReference>
<dbReference type="Gene3D" id="3.40.50.620">
    <property type="entry name" value="HUPs"/>
    <property type="match status" value="1"/>
</dbReference>
<evidence type="ECO:0000313" key="9">
    <source>
        <dbReference type="EMBL" id="NGN70118.1"/>
    </source>
</evidence>
<dbReference type="Proteomes" id="UP000481583">
    <property type="component" value="Unassembled WGS sequence"/>
</dbReference>
<sequence>MRRGYDAQTTRLAALPEWVKAGRARFRRSPPEGANRRARRAVTRGPRGPVHPAGRPAGQLYPPRLSTVATGPRGCAPPRISLEHAQLTATAVVLFTADLRVHDHPPLRAALRAADEVVPLFVLDDGVRKAGFDAPNRMAFLADCLTALDAGLRDRGGRLVLRAGDVVEEVCRTVVQTGAAEVHVSAGSSGYAQRREARLRRALADLRVRLYVHDAVQTALPPGAVVPAGSARADHYAVFTPYHRRWAAERLRDCLPAPRRIPVPPGPGSLPLPERRAVAGVSPGAARGGEPEGRRLLTAWLRNGLADYAATADRLDDAATSGLSPHLHFGTLSPVETVARARKAGGAGAEAFVRQLCWRDFHHQVLAARPDAATADYRPRRDRWRTGPAADRDAEAWRQGRTGYPVIDAAMRQLAHDGRLPGRARLLTASFLTKTLYVDWRTGAAHFLSLLTDGDIAANQLNWQWTAGTGTDTRPNRVLNPRLQAKRHDPDGSYVRRWVPELTTLPAGVVHEPGGLAASLGYPDPVVDLAEGRDRFLRGRG</sequence>
<dbReference type="InterPro" id="IPR014729">
    <property type="entry name" value="Rossmann-like_a/b/a_fold"/>
</dbReference>
<evidence type="ECO:0000256" key="7">
    <source>
        <dbReference type="SAM" id="MobiDB-lite"/>
    </source>
</evidence>
<evidence type="ECO:0000259" key="8">
    <source>
        <dbReference type="PROSITE" id="PS51645"/>
    </source>
</evidence>
<reference evidence="9 10" key="1">
    <citation type="submission" date="2020-02" db="EMBL/GenBank/DDBJ databases">
        <title>Whole-genome analyses of novel actinobacteria.</title>
        <authorList>
            <person name="Sahin N."/>
        </authorList>
    </citation>
    <scope>NUCLEOTIDE SEQUENCE [LARGE SCALE GENOMIC DNA]</scope>
    <source>
        <strain evidence="9 10">A7024</strain>
    </source>
</reference>
<dbReference type="PROSITE" id="PS51645">
    <property type="entry name" value="PHR_CRY_ALPHA_BETA"/>
    <property type="match status" value="1"/>
</dbReference>
<feature type="site" description="Electron transfer via tryptophanyl radical" evidence="5">
    <location>
        <position position="384"/>
    </location>
</feature>
<dbReference type="InterPro" id="IPR005101">
    <property type="entry name" value="Cryptochr/Photolyase_FAD-bd"/>
</dbReference>
<dbReference type="PRINTS" id="PR00147">
    <property type="entry name" value="DNAPHOTLYASE"/>
</dbReference>